<accession>A0A1X1REV3</accession>
<organism evidence="1 2">
    <name type="scientific">Mycolicibacterium fallax</name>
    <name type="common">Mycobacterium fallax</name>
    <dbReference type="NCBI Taxonomy" id="1793"/>
    <lineage>
        <taxon>Bacteria</taxon>
        <taxon>Bacillati</taxon>
        <taxon>Actinomycetota</taxon>
        <taxon>Actinomycetes</taxon>
        <taxon>Mycobacteriales</taxon>
        <taxon>Mycobacteriaceae</taxon>
        <taxon>Mycolicibacterium</taxon>
    </lineage>
</organism>
<sequence>MQGLQVLQSSDKHLLSDPRRLNSWREVLPKLLSRMDVIAEILHLISMLSDIGTQHADVLGHGNKFRQRPALYRLDLVVLAFGCRAAGDESRCLCYRKLRQ</sequence>
<dbReference type="EMBL" id="LQOJ01000034">
    <property type="protein sequence ID" value="ORV03978.1"/>
    <property type="molecule type" value="Genomic_DNA"/>
</dbReference>
<proteinExistence type="predicted"/>
<protein>
    <submittedName>
        <fullName evidence="1">Uncharacterized protein</fullName>
    </submittedName>
</protein>
<gene>
    <name evidence="1" type="ORF">AWC04_00165</name>
</gene>
<comment type="caution">
    <text evidence="1">The sequence shown here is derived from an EMBL/GenBank/DDBJ whole genome shotgun (WGS) entry which is preliminary data.</text>
</comment>
<evidence type="ECO:0000313" key="2">
    <source>
        <dbReference type="Proteomes" id="UP000193484"/>
    </source>
</evidence>
<dbReference type="Proteomes" id="UP000193484">
    <property type="component" value="Unassembled WGS sequence"/>
</dbReference>
<evidence type="ECO:0000313" key="1">
    <source>
        <dbReference type="EMBL" id="ORV03978.1"/>
    </source>
</evidence>
<name>A0A1X1REV3_MYCFA</name>
<reference evidence="1 2" key="1">
    <citation type="submission" date="2016-01" db="EMBL/GenBank/DDBJ databases">
        <title>The new phylogeny of the genus Mycobacterium.</title>
        <authorList>
            <person name="Tarcisio F."/>
            <person name="Conor M."/>
            <person name="Antonella G."/>
            <person name="Elisabetta G."/>
            <person name="Giulia F.S."/>
            <person name="Sara T."/>
            <person name="Anna F."/>
            <person name="Clotilde B."/>
            <person name="Roberto B."/>
            <person name="Veronica D.S."/>
            <person name="Fabio R."/>
            <person name="Monica P."/>
            <person name="Olivier J."/>
            <person name="Enrico T."/>
            <person name="Nicola S."/>
        </authorList>
    </citation>
    <scope>NUCLEOTIDE SEQUENCE [LARGE SCALE GENOMIC DNA]</scope>
    <source>
        <strain evidence="1 2">DSM 44179</strain>
    </source>
</reference>
<keyword evidence="2" id="KW-1185">Reference proteome</keyword>
<dbReference type="AlphaFoldDB" id="A0A1X1REV3"/>